<dbReference type="NCBIfam" id="TIGR01994">
    <property type="entry name" value="SUF_scaf_2"/>
    <property type="match status" value="1"/>
</dbReference>
<dbReference type="Gene3D" id="3.90.1010.10">
    <property type="match status" value="1"/>
</dbReference>
<sequence length="148" mass="15795">MSGLEQLYQQIILDHSKRRLGEPLVEAEAGHAHGESSQHNPICGDQITLRVETAGDRMVRISWEGSGCSISMASASVLTELAEGLSRDELVSLIDQFRDVMRSRGSVEADEDVLGDGAAFAGVAKFPARVKCAMLAWVAAENALLAAA</sequence>
<dbReference type="PANTHER" id="PTHR10093">
    <property type="entry name" value="IRON-SULFUR CLUSTER ASSEMBLY ENZYME NIFU HOMOLOG"/>
    <property type="match status" value="1"/>
</dbReference>
<proteinExistence type="predicted"/>
<dbReference type="GO" id="GO:0051536">
    <property type="term" value="F:iron-sulfur cluster binding"/>
    <property type="evidence" value="ECO:0007669"/>
    <property type="project" value="InterPro"/>
</dbReference>
<name>A0A931GKY1_9MICC</name>
<dbReference type="SUPFAM" id="SSF82649">
    <property type="entry name" value="SufE/NifU"/>
    <property type="match status" value="1"/>
</dbReference>
<evidence type="ECO:0000259" key="1">
    <source>
        <dbReference type="Pfam" id="PF01592"/>
    </source>
</evidence>
<dbReference type="CDD" id="cd06664">
    <property type="entry name" value="IscU_like"/>
    <property type="match status" value="1"/>
</dbReference>
<keyword evidence="3" id="KW-1185">Reference proteome</keyword>
<dbReference type="Proteomes" id="UP000625033">
    <property type="component" value="Unassembled WGS sequence"/>
</dbReference>
<evidence type="ECO:0000313" key="3">
    <source>
        <dbReference type="Proteomes" id="UP000625033"/>
    </source>
</evidence>
<comment type="caution">
    <text evidence="2">The sequence shown here is derived from an EMBL/GenBank/DDBJ whole genome shotgun (WGS) entry which is preliminary data.</text>
</comment>
<dbReference type="GO" id="GO:0016226">
    <property type="term" value="P:iron-sulfur cluster assembly"/>
    <property type="evidence" value="ECO:0007669"/>
    <property type="project" value="InterPro"/>
</dbReference>
<dbReference type="EMBL" id="JADOTZ010000001">
    <property type="protein sequence ID" value="MBG6083944.1"/>
    <property type="molecule type" value="Genomic_DNA"/>
</dbReference>
<reference evidence="2" key="1">
    <citation type="submission" date="2020-11" db="EMBL/GenBank/DDBJ databases">
        <title>Sequencing the genomes of 1000 actinobacteria strains.</title>
        <authorList>
            <person name="Klenk H.-P."/>
        </authorList>
    </citation>
    <scope>NUCLEOTIDE SEQUENCE</scope>
    <source>
        <strain evidence="2">DSM 26152</strain>
    </source>
</reference>
<gene>
    <name evidence="2" type="ORF">IW252_000711</name>
</gene>
<organism evidence="2 3">
    <name type="scientific">Zhihengliuella flava</name>
    <dbReference type="NCBI Taxonomy" id="1285193"/>
    <lineage>
        <taxon>Bacteria</taxon>
        <taxon>Bacillati</taxon>
        <taxon>Actinomycetota</taxon>
        <taxon>Actinomycetes</taxon>
        <taxon>Micrococcales</taxon>
        <taxon>Micrococcaceae</taxon>
        <taxon>Zhihengliuella</taxon>
    </lineage>
</organism>
<protein>
    <submittedName>
        <fullName evidence="2">Nitrogen fixation NifU-like protein</fullName>
    </submittedName>
</protein>
<dbReference type="InterPro" id="IPR002871">
    <property type="entry name" value="NIF_FeS_clus_asmbl_NifU_N"/>
</dbReference>
<accession>A0A931GKY1</accession>
<dbReference type="RefSeq" id="WP_196835324.1">
    <property type="nucleotide sequence ID" value="NZ_JADOTZ010000001.1"/>
</dbReference>
<dbReference type="AlphaFoldDB" id="A0A931GKY1"/>
<dbReference type="GO" id="GO:0005506">
    <property type="term" value="F:iron ion binding"/>
    <property type="evidence" value="ECO:0007669"/>
    <property type="project" value="InterPro"/>
</dbReference>
<feature type="domain" description="NIF system FeS cluster assembly NifU N-terminal" evidence="1">
    <location>
        <begin position="8"/>
        <end position="132"/>
    </location>
</feature>
<dbReference type="Pfam" id="PF01592">
    <property type="entry name" value="NifU_N"/>
    <property type="match status" value="1"/>
</dbReference>
<evidence type="ECO:0000313" key="2">
    <source>
        <dbReference type="EMBL" id="MBG6083944.1"/>
    </source>
</evidence>